<feature type="non-terminal residue" evidence="1">
    <location>
        <position position="1"/>
    </location>
</feature>
<name>A0ABN9RVK1_9DINO</name>
<accession>A0ABN9RVK1</accession>
<dbReference type="Proteomes" id="UP001189429">
    <property type="component" value="Unassembled WGS sequence"/>
</dbReference>
<sequence>GTGLFSLPREHGSSAQGGHFLAHRGRAACLLREWERRAEGGQLLTPSRSVMAPGPAAGPWEAETCKHAEATYRPRAVADRTAKKPRVP</sequence>
<comment type="caution">
    <text evidence="1">The sequence shown here is derived from an EMBL/GenBank/DDBJ whole genome shotgun (WGS) entry which is preliminary data.</text>
</comment>
<dbReference type="EMBL" id="CAUYUJ010008242">
    <property type="protein sequence ID" value="CAK0823368.1"/>
    <property type="molecule type" value="Genomic_DNA"/>
</dbReference>
<evidence type="ECO:0000313" key="1">
    <source>
        <dbReference type="EMBL" id="CAK0823368.1"/>
    </source>
</evidence>
<gene>
    <name evidence="1" type="ORF">PCOR1329_LOCUS24091</name>
</gene>
<proteinExistence type="predicted"/>
<evidence type="ECO:0000313" key="2">
    <source>
        <dbReference type="Proteomes" id="UP001189429"/>
    </source>
</evidence>
<protein>
    <submittedName>
        <fullName evidence="1">Uncharacterized protein</fullName>
    </submittedName>
</protein>
<organism evidence="1 2">
    <name type="scientific">Prorocentrum cordatum</name>
    <dbReference type="NCBI Taxonomy" id="2364126"/>
    <lineage>
        <taxon>Eukaryota</taxon>
        <taxon>Sar</taxon>
        <taxon>Alveolata</taxon>
        <taxon>Dinophyceae</taxon>
        <taxon>Prorocentrales</taxon>
        <taxon>Prorocentraceae</taxon>
        <taxon>Prorocentrum</taxon>
    </lineage>
</organism>
<keyword evidence="2" id="KW-1185">Reference proteome</keyword>
<reference evidence="1" key="1">
    <citation type="submission" date="2023-10" db="EMBL/GenBank/DDBJ databases">
        <authorList>
            <person name="Chen Y."/>
            <person name="Shah S."/>
            <person name="Dougan E. K."/>
            <person name="Thang M."/>
            <person name="Chan C."/>
        </authorList>
    </citation>
    <scope>NUCLEOTIDE SEQUENCE [LARGE SCALE GENOMIC DNA]</scope>
</reference>